<protein>
    <submittedName>
        <fullName evidence="2">Uncharacterized protein</fullName>
    </submittedName>
</protein>
<dbReference type="RefSeq" id="WP_237468090.1">
    <property type="nucleotide sequence ID" value="NZ_CAKLDI010000002.1"/>
</dbReference>
<keyword evidence="3" id="KW-1185">Reference proteome</keyword>
<proteinExistence type="predicted"/>
<dbReference type="Proteomes" id="UP000838672">
    <property type="component" value="Unassembled WGS sequence"/>
</dbReference>
<gene>
    <name evidence="2" type="ORF">VST7929_02876</name>
</gene>
<keyword evidence="1" id="KW-1133">Transmembrane helix</keyword>
<dbReference type="EMBL" id="CAKLDI010000002">
    <property type="protein sequence ID" value="CAH0535222.1"/>
    <property type="molecule type" value="Genomic_DNA"/>
</dbReference>
<accession>A0ABN8E1G1</accession>
<evidence type="ECO:0000313" key="3">
    <source>
        <dbReference type="Proteomes" id="UP000838672"/>
    </source>
</evidence>
<evidence type="ECO:0000256" key="1">
    <source>
        <dbReference type="SAM" id="Phobius"/>
    </source>
</evidence>
<sequence>MLIPIQRWRASLLLGTLFGLLLAILAFIGIFLASAALLFWGLNCA</sequence>
<name>A0ABN8E1G1_9VIBR</name>
<keyword evidence="1" id="KW-0472">Membrane</keyword>
<comment type="caution">
    <text evidence="2">The sequence shown here is derived from an EMBL/GenBank/DDBJ whole genome shotgun (WGS) entry which is preliminary data.</text>
</comment>
<evidence type="ECO:0000313" key="2">
    <source>
        <dbReference type="EMBL" id="CAH0535222.1"/>
    </source>
</evidence>
<feature type="transmembrane region" description="Helical" evidence="1">
    <location>
        <begin position="12"/>
        <end position="40"/>
    </location>
</feature>
<keyword evidence="1" id="KW-0812">Transmembrane</keyword>
<organism evidence="2 3">
    <name type="scientific">Vibrio stylophorae</name>
    <dbReference type="NCBI Taxonomy" id="659351"/>
    <lineage>
        <taxon>Bacteria</taxon>
        <taxon>Pseudomonadati</taxon>
        <taxon>Pseudomonadota</taxon>
        <taxon>Gammaproteobacteria</taxon>
        <taxon>Vibrionales</taxon>
        <taxon>Vibrionaceae</taxon>
        <taxon>Vibrio</taxon>
    </lineage>
</organism>
<reference evidence="2" key="1">
    <citation type="submission" date="2021-11" db="EMBL/GenBank/DDBJ databases">
        <authorList>
            <person name="Rodrigo-Torres L."/>
            <person name="Arahal R. D."/>
            <person name="Lucena T."/>
        </authorList>
    </citation>
    <scope>NUCLEOTIDE SEQUENCE</scope>
    <source>
        <strain evidence="2">CECT 7929</strain>
    </source>
</reference>